<organism evidence="15 16">
    <name type="scientific">Halosimplex rubrum</name>
    <dbReference type="NCBI Taxonomy" id="869889"/>
    <lineage>
        <taxon>Archaea</taxon>
        <taxon>Methanobacteriati</taxon>
        <taxon>Methanobacteriota</taxon>
        <taxon>Stenosarchaea group</taxon>
        <taxon>Halobacteria</taxon>
        <taxon>Halobacteriales</taxon>
        <taxon>Haloarculaceae</taxon>
        <taxon>Halosimplex</taxon>
    </lineage>
</organism>
<dbReference type="OrthoDB" id="26949at2157"/>
<evidence type="ECO:0000256" key="6">
    <source>
        <dbReference type="ARBA" id="ARBA00022741"/>
    </source>
</evidence>
<keyword evidence="16" id="KW-1185">Reference proteome</keyword>
<keyword evidence="8 12" id="KW-0067">ATP-binding</keyword>
<evidence type="ECO:0000256" key="12">
    <source>
        <dbReference type="HAMAP-Rule" id="MF_01987"/>
    </source>
</evidence>
<protein>
    <recommendedName>
        <fullName evidence="3 12">Ribokinase</fullName>
        <shortName evidence="12">RK</shortName>
        <ecNumber evidence="2 12">2.7.1.15</ecNumber>
    </recommendedName>
</protein>
<dbReference type="InterPro" id="IPR002173">
    <property type="entry name" value="Carboh/pur_kinase_PfkB_CS"/>
</dbReference>
<keyword evidence="10 12" id="KW-0630">Potassium</keyword>
<evidence type="ECO:0000256" key="8">
    <source>
        <dbReference type="ARBA" id="ARBA00022840"/>
    </source>
</evidence>
<keyword evidence="4 12" id="KW-0808">Transferase</keyword>
<comment type="caution">
    <text evidence="12">Lacks conserved residue(s) required for the propagation of feature annotation.</text>
</comment>
<feature type="binding site" evidence="12">
    <location>
        <position position="271"/>
    </location>
    <ligand>
        <name>substrate</name>
    </ligand>
</feature>
<feature type="binding site" evidence="12">
    <location>
        <begin position="270"/>
        <end position="271"/>
    </location>
    <ligand>
        <name>ATP</name>
        <dbReference type="ChEBI" id="CHEBI:30616"/>
    </ligand>
</feature>
<dbReference type="EMBL" id="CP058910">
    <property type="protein sequence ID" value="QLH77805.1"/>
    <property type="molecule type" value="Genomic_DNA"/>
</dbReference>
<evidence type="ECO:0000256" key="13">
    <source>
        <dbReference type="SAM" id="MobiDB-lite"/>
    </source>
</evidence>
<dbReference type="InterPro" id="IPR011611">
    <property type="entry name" value="PfkB_dom"/>
</dbReference>
<comment type="pathway">
    <text evidence="12">Carbohydrate metabolism; D-ribose degradation; D-ribose 5-phosphate from beta-D-ribopyranose: step 2/2.</text>
</comment>
<dbReference type="GO" id="GO:0005829">
    <property type="term" value="C:cytosol"/>
    <property type="evidence" value="ECO:0007669"/>
    <property type="project" value="TreeGrafter"/>
</dbReference>
<dbReference type="GO" id="GO:0019303">
    <property type="term" value="P:D-ribose catabolic process"/>
    <property type="evidence" value="ECO:0007669"/>
    <property type="project" value="UniProtKB-UniRule"/>
</dbReference>
<evidence type="ECO:0000256" key="4">
    <source>
        <dbReference type="ARBA" id="ARBA00022679"/>
    </source>
</evidence>
<feature type="binding site" evidence="12">
    <location>
        <position position="301"/>
    </location>
    <ligand>
        <name>K(+)</name>
        <dbReference type="ChEBI" id="CHEBI:29103"/>
    </ligand>
</feature>
<feature type="region of interest" description="Disordered" evidence="13">
    <location>
        <begin position="192"/>
        <end position="217"/>
    </location>
</feature>
<dbReference type="PANTHER" id="PTHR10584">
    <property type="entry name" value="SUGAR KINASE"/>
    <property type="match status" value="1"/>
</dbReference>
<feature type="domain" description="Carbohydrate kinase PfkB" evidence="14">
    <location>
        <begin position="8"/>
        <end position="313"/>
    </location>
</feature>
<dbReference type="GO" id="GO:0005524">
    <property type="term" value="F:ATP binding"/>
    <property type="evidence" value="ECO:0007669"/>
    <property type="project" value="UniProtKB-UniRule"/>
</dbReference>
<dbReference type="CDD" id="cd01174">
    <property type="entry name" value="ribokinase"/>
    <property type="match status" value="1"/>
</dbReference>
<dbReference type="HAMAP" id="MF_01987">
    <property type="entry name" value="Ribokinase"/>
    <property type="match status" value="1"/>
</dbReference>
<comment type="similarity">
    <text evidence="1">Belongs to the carbohydrate kinase pfkB family.</text>
</comment>
<dbReference type="Gene3D" id="3.40.1190.20">
    <property type="match status" value="1"/>
</dbReference>
<evidence type="ECO:0000256" key="3">
    <source>
        <dbReference type="ARBA" id="ARBA00016943"/>
    </source>
</evidence>
<evidence type="ECO:0000256" key="10">
    <source>
        <dbReference type="ARBA" id="ARBA00022958"/>
    </source>
</evidence>
<comment type="similarity">
    <text evidence="12">Belongs to the carbohydrate kinase PfkB family. Ribokinase subfamily.</text>
</comment>
<keyword evidence="6 12" id="KW-0547">Nucleotide-binding</keyword>
<evidence type="ECO:0000256" key="2">
    <source>
        <dbReference type="ARBA" id="ARBA00012035"/>
    </source>
</evidence>
<dbReference type="PROSITE" id="PS00584">
    <property type="entry name" value="PFKB_KINASES_2"/>
    <property type="match status" value="1"/>
</dbReference>
<accession>A0A7D5P531</accession>
<dbReference type="PANTHER" id="PTHR10584:SF166">
    <property type="entry name" value="RIBOKINASE"/>
    <property type="match status" value="1"/>
</dbReference>
<feature type="binding site" evidence="12">
    <location>
        <position position="267"/>
    </location>
    <ligand>
        <name>K(+)</name>
        <dbReference type="ChEBI" id="CHEBI:29103"/>
    </ligand>
</feature>
<reference evidence="15 16" key="1">
    <citation type="submission" date="2020-07" db="EMBL/GenBank/DDBJ databases">
        <title>Halosimplex pelagicum sp. nov. and Halosimplex rubrum sp. nov., isolated from salted brown alga Laminaria, and emended description of the genus Halosimplex.</title>
        <authorList>
            <person name="Cui H."/>
        </authorList>
    </citation>
    <scope>NUCLEOTIDE SEQUENCE [LARGE SCALE GENOMIC DNA]</scope>
    <source>
        <strain evidence="15 16">R27</strain>
    </source>
</reference>
<dbReference type="EC" id="2.7.1.15" evidence="2 12"/>
<comment type="subunit">
    <text evidence="12">Homodimer.</text>
</comment>
<evidence type="ECO:0000256" key="1">
    <source>
        <dbReference type="ARBA" id="ARBA00005380"/>
    </source>
</evidence>
<evidence type="ECO:0000256" key="5">
    <source>
        <dbReference type="ARBA" id="ARBA00022723"/>
    </source>
</evidence>
<dbReference type="GeneID" id="56078408"/>
<evidence type="ECO:0000259" key="14">
    <source>
        <dbReference type="Pfam" id="PF00294"/>
    </source>
</evidence>
<feature type="binding site" evidence="12">
    <location>
        <position position="304"/>
    </location>
    <ligand>
        <name>K(+)</name>
        <dbReference type="ChEBI" id="CHEBI:29103"/>
    </ligand>
</feature>
<keyword evidence="11 12" id="KW-0119">Carbohydrate metabolism</keyword>
<feature type="binding site" evidence="12">
    <location>
        <position position="144"/>
    </location>
    <ligand>
        <name>substrate</name>
    </ligand>
</feature>
<dbReference type="InterPro" id="IPR011877">
    <property type="entry name" value="Ribokinase"/>
</dbReference>
<evidence type="ECO:0000256" key="7">
    <source>
        <dbReference type="ARBA" id="ARBA00022777"/>
    </source>
</evidence>
<dbReference type="RefSeq" id="WP_179911723.1">
    <property type="nucleotide sequence ID" value="NZ_CP058910.1"/>
</dbReference>
<dbReference type="Proteomes" id="UP000509667">
    <property type="component" value="Chromosome"/>
</dbReference>
<feature type="binding site" evidence="12">
    <location>
        <position position="265"/>
    </location>
    <ligand>
        <name>K(+)</name>
        <dbReference type="ChEBI" id="CHEBI:29103"/>
    </ligand>
</feature>
<dbReference type="InterPro" id="IPR002139">
    <property type="entry name" value="Ribo/fructo_kinase"/>
</dbReference>
<dbReference type="SUPFAM" id="SSF53613">
    <property type="entry name" value="Ribokinase-like"/>
    <property type="match status" value="1"/>
</dbReference>
<comment type="catalytic activity">
    <reaction evidence="12">
        <text>D-ribose + ATP = D-ribose 5-phosphate + ADP + H(+)</text>
        <dbReference type="Rhea" id="RHEA:13697"/>
        <dbReference type="ChEBI" id="CHEBI:15378"/>
        <dbReference type="ChEBI" id="CHEBI:30616"/>
        <dbReference type="ChEBI" id="CHEBI:47013"/>
        <dbReference type="ChEBI" id="CHEBI:78346"/>
        <dbReference type="ChEBI" id="CHEBI:456216"/>
        <dbReference type="EC" id="2.7.1.15"/>
    </reaction>
</comment>
<name>A0A7D5P531_9EURY</name>
<feature type="binding site" evidence="12">
    <location>
        <position position="188"/>
    </location>
    <ligand>
        <name>ATP</name>
        <dbReference type="ChEBI" id="CHEBI:30616"/>
    </ligand>
</feature>
<comment type="function">
    <text evidence="12">Catalyzes the phosphorylation of ribose at O-5 in a reaction requiring ATP and magnesium. The resulting D-ribose-5-phosphate can then be used either for sythesis of nucleotides, histidine, and tryptophan, or as a component of the pentose phosphate pathway.</text>
</comment>
<keyword evidence="9 12" id="KW-0460">Magnesium</keyword>
<comment type="activity regulation">
    <text evidence="12">Activated by a monovalent cation that binds near, but not in, the active site. The most likely occupant of the site in vivo is potassium. Ion binding induces a conformational change that may alter substrate affinity.</text>
</comment>
<comment type="subcellular location">
    <subcellularLocation>
        <location evidence="12">Cytoplasm</location>
    </subcellularLocation>
</comment>
<gene>
    <name evidence="12" type="primary">rbsK</name>
    <name evidence="15" type="ORF">HZS55_11055</name>
</gene>
<evidence type="ECO:0000256" key="9">
    <source>
        <dbReference type="ARBA" id="ARBA00022842"/>
    </source>
</evidence>
<dbReference type="GO" id="GO:0046872">
    <property type="term" value="F:metal ion binding"/>
    <property type="evidence" value="ECO:0007669"/>
    <property type="project" value="UniProtKB-KW"/>
</dbReference>
<feature type="compositionally biased region" description="Gly residues" evidence="13">
    <location>
        <begin position="196"/>
        <end position="214"/>
    </location>
</feature>
<dbReference type="PRINTS" id="PR00990">
    <property type="entry name" value="RIBOKINASE"/>
</dbReference>
<dbReference type="AlphaFoldDB" id="A0A7D5P531"/>
<dbReference type="InterPro" id="IPR029056">
    <property type="entry name" value="Ribokinase-like"/>
</dbReference>
<keyword evidence="5 12" id="KW-0479">Metal-binding</keyword>
<evidence type="ECO:0000256" key="11">
    <source>
        <dbReference type="ARBA" id="ARBA00023277"/>
    </source>
</evidence>
<keyword evidence="7 12" id="KW-0418">Kinase</keyword>
<feature type="binding site" evidence="12">
    <location>
        <begin position="239"/>
        <end position="244"/>
    </location>
    <ligand>
        <name>ATP</name>
        <dbReference type="ChEBI" id="CHEBI:30616"/>
    </ligand>
</feature>
<dbReference type="Pfam" id="PF00294">
    <property type="entry name" value="PfkB"/>
    <property type="match status" value="1"/>
</dbReference>
<proteinExistence type="inferred from homology"/>
<evidence type="ECO:0000313" key="15">
    <source>
        <dbReference type="EMBL" id="QLH77805.1"/>
    </source>
</evidence>
<feature type="active site" description="Proton acceptor" evidence="12">
    <location>
        <position position="271"/>
    </location>
</feature>
<feature type="binding site" evidence="12">
    <location>
        <begin position="43"/>
        <end position="47"/>
    </location>
    <ligand>
        <name>substrate</name>
    </ligand>
</feature>
<dbReference type="UniPathway" id="UPA00916">
    <property type="reaction ID" value="UER00889"/>
</dbReference>
<dbReference type="GO" id="GO:0004747">
    <property type="term" value="F:ribokinase activity"/>
    <property type="evidence" value="ECO:0007669"/>
    <property type="project" value="UniProtKB-UniRule"/>
</dbReference>
<evidence type="ECO:0000313" key="16">
    <source>
        <dbReference type="Proteomes" id="UP000509667"/>
    </source>
</evidence>
<sequence length="325" mass="32379">MASTDPVVAVVGSYNVGLTMQVPAFPTPGETVVGRGFAEGPGGKGSNQAIAAARLGAESRFVGRVGADRYGDDAVALWEREGVDADAVTRDGAAHTGVGFVVVDEDGENEITVAPGANDRLSAAAVRDEAPAIETADTLLVQLEIGDEPVRAAVETAAEADTTVVCNPAPARELPSEVLERVDYLTPNEHEARTLAGGGDGSAGAGGEGGGGGEGESEITDEAVARELLDLGVGTVVLTRGDAGALLVSGDGVERVAAPSVDAVDTTGAGDAFNGALAVALAEGLDDRAAVRFGCGAGALAVTASEVIPGLPERGAVDDLLAEPW</sequence>
<keyword evidence="12" id="KW-0963">Cytoplasm</keyword>
<dbReference type="KEGG" id="hrr:HZS55_11055"/>
<comment type="cofactor">
    <cofactor evidence="12">
        <name>Mg(2+)</name>
        <dbReference type="ChEBI" id="CHEBI:18420"/>
    </cofactor>
    <text evidence="12">Requires a divalent cation, most likely magnesium in vivo, as an electrophilic catalyst to aid phosphoryl group transfer. It is the chelate of the metal and the nucleotide that is the actual substrate.</text>
</comment>